<comment type="caution">
    <text evidence="2">The sequence shown here is derived from an EMBL/GenBank/DDBJ whole genome shotgun (WGS) entry which is preliminary data.</text>
</comment>
<keyword evidence="1" id="KW-0812">Transmembrane</keyword>
<keyword evidence="1" id="KW-1133">Transmembrane helix</keyword>
<accession>A0A4Y1ZGC1</accession>
<dbReference type="EMBL" id="BEXB01000037">
    <property type="protein sequence ID" value="GAY78011.1"/>
    <property type="molecule type" value="Genomic_DNA"/>
</dbReference>
<sequence length="70" mass="7691">MANGFRFNFWGFRFNFGISLLAFQDFALTFGDFALTFGGAVGLCLHGFASTLRLLASTRRVNAGVLHVRA</sequence>
<reference evidence="2 3" key="1">
    <citation type="submission" date="2017-11" db="EMBL/GenBank/DDBJ databases">
        <title>Draft Genome Sequence of Sporolactobacillus inulinus NBRC 111894 Isolated from Koso, a Japanese Sugar-Vegetable Fermented Beverage.</title>
        <authorList>
            <person name="Chiou T.Y."/>
            <person name="Oshima K."/>
            <person name="Suda W."/>
            <person name="Hattori M."/>
            <person name="Takahashi T."/>
        </authorList>
    </citation>
    <scope>NUCLEOTIDE SEQUENCE [LARGE SCALE GENOMIC DNA]</scope>
    <source>
        <strain evidence="2 3">NBRC111894</strain>
    </source>
</reference>
<name>A0A4Y1ZGC1_9BACL</name>
<proteinExistence type="predicted"/>
<evidence type="ECO:0000313" key="2">
    <source>
        <dbReference type="EMBL" id="GAY78011.1"/>
    </source>
</evidence>
<feature type="transmembrane region" description="Helical" evidence="1">
    <location>
        <begin position="33"/>
        <end position="56"/>
    </location>
</feature>
<gene>
    <name evidence="2" type="ORF">NBRC111894_3565</name>
</gene>
<dbReference type="AlphaFoldDB" id="A0A4Y1ZGC1"/>
<evidence type="ECO:0000256" key="1">
    <source>
        <dbReference type="SAM" id="Phobius"/>
    </source>
</evidence>
<feature type="transmembrane region" description="Helical" evidence="1">
    <location>
        <begin position="7"/>
        <end position="27"/>
    </location>
</feature>
<protein>
    <submittedName>
        <fullName evidence="2">Uncharacterized protein</fullName>
    </submittedName>
</protein>
<evidence type="ECO:0000313" key="3">
    <source>
        <dbReference type="Proteomes" id="UP000319716"/>
    </source>
</evidence>
<keyword evidence="1" id="KW-0472">Membrane</keyword>
<dbReference type="Proteomes" id="UP000319716">
    <property type="component" value="Unassembled WGS sequence"/>
</dbReference>
<organism evidence="2 3">
    <name type="scientific">Sporolactobacillus inulinus</name>
    <dbReference type="NCBI Taxonomy" id="2078"/>
    <lineage>
        <taxon>Bacteria</taxon>
        <taxon>Bacillati</taxon>
        <taxon>Bacillota</taxon>
        <taxon>Bacilli</taxon>
        <taxon>Bacillales</taxon>
        <taxon>Sporolactobacillaceae</taxon>
        <taxon>Sporolactobacillus</taxon>
    </lineage>
</organism>